<keyword evidence="1" id="KW-0472">Membrane</keyword>
<feature type="transmembrane region" description="Helical" evidence="1">
    <location>
        <begin position="67"/>
        <end position="88"/>
    </location>
</feature>
<sequence>MSLQIVFEYPLTSRVTLLFLPSFFFFFFFFFFSSSSPLLSIPTFVSVFSFFSLWLSPLPISLSPPSLSHLSLCLYIITIPFPTVYVFYFISINFFFLCVSLPLSPSLSFSTYLSFSFFSPPPLSLLYVFSVPIAFTFLIIPFNHGSPRLPPNSLSLYLSIYLSISHCSFSTILSLFTSFFRRHSFPLSLYIFISSILLYSLISIFISSRSPLIFVSRYLSFSLHASLSLSLSLSTSLCLSFNPKPFFLFFHIIISSLKLPFLSLHLYFVSHLTILSLSLSLSVFFTSPLFPISLSLSMSCFCLHSFPLCLSYSSLSLSLSLSMSCFCLHSFPFSLSVFLTAPSFSYFSLFMSFFRLYSFFLVSL</sequence>
<feature type="transmembrane region" description="Helical" evidence="1">
    <location>
        <begin position="308"/>
        <end position="331"/>
    </location>
</feature>
<evidence type="ECO:0000313" key="2">
    <source>
        <dbReference type="EMBL" id="CAE1291135.1"/>
    </source>
</evidence>
<dbReference type="AlphaFoldDB" id="A0A812D7C2"/>
<dbReference type="EMBL" id="CAHIKZ030002722">
    <property type="protein sequence ID" value="CAE1291135.1"/>
    <property type="molecule type" value="Genomic_DNA"/>
</dbReference>
<feature type="transmembrane region" description="Helical" evidence="1">
    <location>
        <begin position="274"/>
        <end position="296"/>
    </location>
</feature>
<accession>A0A812D7C2</accession>
<keyword evidence="3" id="KW-1185">Reference proteome</keyword>
<evidence type="ECO:0000313" key="3">
    <source>
        <dbReference type="Proteomes" id="UP000597762"/>
    </source>
</evidence>
<protein>
    <submittedName>
        <fullName evidence="2">Uncharacterized protein</fullName>
    </submittedName>
</protein>
<feature type="transmembrane region" description="Helical" evidence="1">
    <location>
        <begin position="125"/>
        <end position="144"/>
    </location>
</feature>
<evidence type="ECO:0000256" key="1">
    <source>
        <dbReference type="SAM" id="Phobius"/>
    </source>
</evidence>
<feature type="transmembrane region" description="Helical" evidence="1">
    <location>
        <begin position="38"/>
        <end position="55"/>
    </location>
</feature>
<gene>
    <name evidence="2" type="ORF">SPHA_48695</name>
</gene>
<feature type="transmembrane region" description="Helical" evidence="1">
    <location>
        <begin position="156"/>
        <end position="180"/>
    </location>
</feature>
<comment type="caution">
    <text evidence="2">The sequence shown here is derived from an EMBL/GenBank/DDBJ whole genome shotgun (WGS) entry which is preliminary data.</text>
</comment>
<dbReference type="Proteomes" id="UP000597762">
    <property type="component" value="Unassembled WGS sequence"/>
</dbReference>
<feature type="transmembrane region" description="Helical" evidence="1">
    <location>
        <begin position="12"/>
        <end position="32"/>
    </location>
</feature>
<feature type="transmembrane region" description="Helical" evidence="1">
    <location>
        <begin position="246"/>
        <end position="268"/>
    </location>
</feature>
<name>A0A812D7C2_ACAPH</name>
<feature type="transmembrane region" description="Helical" evidence="1">
    <location>
        <begin position="343"/>
        <end position="362"/>
    </location>
</feature>
<keyword evidence="1" id="KW-0812">Transmembrane</keyword>
<reference evidence="2" key="1">
    <citation type="submission" date="2021-01" db="EMBL/GenBank/DDBJ databases">
        <authorList>
            <person name="Li R."/>
            <person name="Bekaert M."/>
        </authorList>
    </citation>
    <scope>NUCLEOTIDE SEQUENCE</scope>
    <source>
        <strain evidence="2">Farmed</strain>
    </source>
</reference>
<keyword evidence="1" id="KW-1133">Transmembrane helix</keyword>
<organism evidence="2 3">
    <name type="scientific">Acanthosepion pharaonis</name>
    <name type="common">Pharaoh cuttlefish</name>
    <name type="synonym">Sepia pharaonis</name>
    <dbReference type="NCBI Taxonomy" id="158019"/>
    <lineage>
        <taxon>Eukaryota</taxon>
        <taxon>Metazoa</taxon>
        <taxon>Spiralia</taxon>
        <taxon>Lophotrochozoa</taxon>
        <taxon>Mollusca</taxon>
        <taxon>Cephalopoda</taxon>
        <taxon>Coleoidea</taxon>
        <taxon>Decapodiformes</taxon>
        <taxon>Sepiida</taxon>
        <taxon>Sepiina</taxon>
        <taxon>Sepiidae</taxon>
        <taxon>Acanthosepion</taxon>
    </lineage>
</organism>
<proteinExistence type="predicted"/>
<feature type="transmembrane region" description="Helical" evidence="1">
    <location>
        <begin position="187"/>
        <end position="206"/>
    </location>
</feature>